<protein>
    <recommendedName>
        <fullName evidence="2">DUF6603 domain-containing protein</fullName>
    </recommendedName>
</protein>
<evidence type="ECO:0000313" key="3">
    <source>
        <dbReference type="EMBL" id="EOZ93598.1"/>
    </source>
</evidence>
<feature type="coiled-coil region" evidence="1">
    <location>
        <begin position="85"/>
        <end position="130"/>
    </location>
</feature>
<reference evidence="3 4" key="1">
    <citation type="journal article" date="2013" name="Genome Announc.">
        <title>Draft Genome Sequence of Indibacter alkaliphilus Strain LW1T, Isolated from Lonar Lake, a Haloalkaline Lake in the Buldana District of Maharashtra, India.</title>
        <authorList>
            <person name="Singh A."/>
            <person name="Kumar Jangir P."/>
            <person name="Sharma R."/>
            <person name="Singh A."/>
            <person name="Kumar Pinnaka A."/>
            <person name="Shivaji S."/>
        </authorList>
    </citation>
    <scope>NUCLEOTIDE SEQUENCE [LARGE SCALE GENOMIC DNA]</scope>
    <source>
        <strain evidence="4">CCUG 57479 / KCTC 22604 / LW1</strain>
    </source>
</reference>
<keyword evidence="4" id="KW-1185">Reference proteome</keyword>
<name>S2DUW9_INDAL</name>
<proteinExistence type="predicted"/>
<dbReference type="OrthoDB" id="535891at2"/>
<evidence type="ECO:0000256" key="1">
    <source>
        <dbReference type="SAM" id="Coils"/>
    </source>
</evidence>
<dbReference type="RefSeq" id="WP_009033794.1">
    <property type="nucleotide sequence ID" value="NZ_ALWO02000045.1"/>
</dbReference>
<sequence>MPSNNFKFPIEEFLSESGIQHILDKIEGNTGTAQETYHLVIDKFNQVADAIPFEIPISVEEVSEGGVDKIRIIIIEVQDKLRFKMAEVLAVLENVEIKVRKAERVVEDFLIEAEALLTGLRNTVEEEARKIPFRLEKTAEGEFNIRQTATINESLLGMDFTFENANLTFSGSGVSAFRLDAHAEIPQLSEEIHASLEKAGDTYTISSNALPTAKLLIFDAEVKNFHLIIQNAQVMPGTDFSGELRFPFLMSTGGDALDWSVTFNEDESLLYSANNQEGKAFNTGPVIFSFEKFELLVPKIMGSGQNLLDTQAWMELPGLGEGNRTAVELTYNGSIYTFRQIGSPAPLPSPIGEISVQEVFLEIDSEGSINQTEIKGRLMLRGNTGGNGIFWEFKQDGNDYDLAVPNNPDQESNQTFDEIQLRVPTFKMEIRNNLLTGIGGIGHALIPGIDTELQMGFLYQNTASPEDGGKYLSIGLQAEIDKRRFFDFHISLEKLLIKIYETKPFEGEIKGKLWLPIFDQGNGVDFEGAIEADNFSMSISSGGAWLFGDFELRPTALSLVIASQKIQNFSGTVQFKLPDTLELSTLTVSYLLHPSGPDEGKYQIRALGSSIPALDNSGILIHFDKIEIEINEGIETPNLDIIGSIELSALEMQGTIKYRFELEDDGKQYRLEKTSDPPILEYGPFALSLGSFVYEVRDAEFYQSSGDGMLTIPGFNNPFAFGFSVDDSGPARQFTIAASNLSVQEFEGFQITFNQIRFYRNMGTDATEFNSNGTIALPVFENELNFDFKIQDAESTAYQIEVDSGDDDLLQMEGFELSKFQFDISVLDGEVQSSSGTARLKWPQLGDGANSIQVNFEYTKTGTDKRFEFTLNQSVSQGKFDFTIFELMLEELSLELLNEDFEKGELKGKTELPVFSGNEVNFEAQIDQANKDYSVSIHSLSGQEYTFEPIVLKDILLSCQVVKGSGDSYIITASGAAKFKILGASSESFSDLAISYNGAEEKFEFSYIGEQSVDFNFLKLKLQEVGFTLKKDQLEALNIKGGLVFDQLDAPHNELTVDFAFSDTGESGSSYSISLNNGADTETELKLDDLSLFFQSFSMTVQGGNVQNASGQIAFSHPAIKEHDTDNTAKISLGVAFHHSPERYTFSLATGVDGSGFKIGEFSLRFNKLEFSIQEGDFQFPFEFEGALGLPGFENQSGEQQPLEVLIKIEDEGKFELQLKNPGNAGEINLGNIKIVIKELTVKNQSNFEIELKGDLSIEGLEGIQGEAPKIGVTLGVSDSGDFLVKAEAASGNAVKLLDIPSVVAIYLRMIQLKRKDENWDFAIGGIIKNHIVIPGLDSVIPNELDIRNLEIGSEFDLNMEVRWPTGLSVSIGGEQTELRIPINGKLGEGVSIDAINLSLTTGDNAKMSLSFSGATVMLGPLSATVEGLGLEVDFHDKDPNLSPYSPKGIDFGVVDIEISFKPPTGLGVSLDTPVFTGGGYLFFDRPKGQYAGALELSFKGMFTLTAIGVIDSKMPDGKPGTSVIVIISVQFSPGIALGFGFFLSGLGGILGIHRTMQENKLRDGVRDGSVNNILFPTNIIPNIVKIINDVSAFFPIKRDQFLIGPMARISWGVPTLLKIDLGLIIEFANPVRFAILGAIRLNLPDEKLALVRIQVLFLGIIDFEKKMLSFDASLFDSKILTFGLEGDMALRLSWGAQKDFVLSVGGFHPAYTVPAYLNIPNMKRLTLNILTGNPRLTLMAYMAVTTNTVQFGAQIDFLFKVSKFKVVGELGIDALFQFSPFRFIASARAKLAVMAGNTTILSINLSFELEGPSPWKAKGTASFTILFITIKVKFNVEWGEDKNAVLPDIEVLPELRKALNEKQNWRAIPMTVKGGGVRLKDPHELENLILTPSGIIEVNQKIVPLDVKIDKFGHFNPADFDQFKIVGAKIGDSATEANTSPLMDDFAPSNFIKASDADKLLMPSFEQQQSGLIISSQTSTQAGAHRNKLVEYEEIVDEVLTKNRRTFGQSESKFLAMHGAVAQSALSLKSKGIYNPAKVTLEKTGFSVVNKADLSETVSNVGYMQAAQLTKGQGKKLQIVKKDLLNV</sequence>
<feature type="domain" description="DUF6603" evidence="2">
    <location>
        <begin position="1386"/>
        <end position="1957"/>
    </location>
</feature>
<gene>
    <name evidence="3" type="ORF">A33Q_3544</name>
</gene>
<dbReference type="STRING" id="1189612.A33Q_3544"/>
<keyword evidence="1" id="KW-0175">Coiled coil</keyword>
<evidence type="ECO:0000313" key="4">
    <source>
        <dbReference type="Proteomes" id="UP000006073"/>
    </source>
</evidence>
<dbReference type="Pfam" id="PF20248">
    <property type="entry name" value="DUF6603"/>
    <property type="match status" value="1"/>
</dbReference>
<comment type="caution">
    <text evidence="3">The sequence shown here is derived from an EMBL/GenBank/DDBJ whole genome shotgun (WGS) entry which is preliminary data.</text>
</comment>
<dbReference type="Proteomes" id="UP000006073">
    <property type="component" value="Unassembled WGS sequence"/>
</dbReference>
<evidence type="ECO:0000259" key="2">
    <source>
        <dbReference type="Pfam" id="PF20248"/>
    </source>
</evidence>
<dbReference type="InterPro" id="IPR046538">
    <property type="entry name" value="DUF6603"/>
</dbReference>
<dbReference type="eggNOG" id="COG0419">
    <property type="taxonomic scope" value="Bacteria"/>
</dbReference>
<dbReference type="EMBL" id="ALWO02000045">
    <property type="protein sequence ID" value="EOZ93598.1"/>
    <property type="molecule type" value="Genomic_DNA"/>
</dbReference>
<accession>S2DUW9</accession>
<organism evidence="3 4">
    <name type="scientific">Indibacter alkaliphilus (strain CCUG 57479 / KCTC 22604 / LW1)</name>
    <dbReference type="NCBI Taxonomy" id="1189612"/>
    <lineage>
        <taxon>Bacteria</taxon>
        <taxon>Pseudomonadati</taxon>
        <taxon>Bacteroidota</taxon>
        <taxon>Cytophagia</taxon>
        <taxon>Cytophagales</taxon>
        <taxon>Cyclobacteriaceae</taxon>
    </lineage>
</organism>